<dbReference type="PANTHER" id="PTHR46387:SF2">
    <property type="entry name" value="RIBONUCLEASE HI"/>
    <property type="match status" value="1"/>
</dbReference>
<dbReference type="GO" id="GO:0004523">
    <property type="term" value="F:RNA-DNA hybrid ribonuclease activity"/>
    <property type="evidence" value="ECO:0007669"/>
    <property type="project" value="InterPro"/>
</dbReference>
<name>A0A0W8F1L5_9ZZZZ</name>
<dbReference type="Gene3D" id="3.30.420.10">
    <property type="entry name" value="Ribonuclease H-like superfamily/Ribonuclease H"/>
    <property type="match status" value="1"/>
</dbReference>
<dbReference type="InterPro" id="IPR002156">
    <property type="entry name" value="RNaseH_domain"/>
</dbReference>
<organism evidence="2">
    <name type="scientific">hydrocarbon metagenome</name>
    <dbReference type="NCBI Taxonomy" id="938273"/>
    <lineage>
        <taxon>unclassified sequences</taxon>
        <taxon>metagenomes</taxon>
        <taxon>ecological metagenomes</taxon>
    </lineage>
</organism>
<protein>
    <submittedName>
        <fullName evidence="2">Phosphoglycerate mutase family</fullName>
    </submittedName>
</protein>
<gene>
    <name evidence="2" type="ORF">ASZ90_015534</name>
</gene>
<comment type="caution">
    <text evidence="2">The sequence shown here is derived from an EMBL/GenBank/DDBJ whole genome shotgun (WGS) entry which is preliminary data.</text>
</comment>
<dbReference type="CDD" id="cd09279">
    <property type="entry name" value="RNase_HI_like"/>
    <property type="match status" value="1"/>
</dbReference>
<dbReference type="GO" id="GO:0003676">
    <property type="term" value="F:nucleic acid binding"/>
    <property type="evidence" value="ECO:0007669"/>
    <property type="project" value="InterPro"/>
</dbReference>
<dbReference type="InterPro" id="IPR012337">
    <property type="entry name" value="RNaseH-like_sf"/>
</dbReference>
<dbReference type="AlphaFoldDB" id="A0A0W8F1L5"/>
<feature type="domain" description="RNase H type-1" evidence="1">
    <location>
        <begin position="5"/>
        <end position="138"/>
    </location>
</feature>
<evidence type="ECO:0000259" key="1">
    <source>
        <dbReference type="PROSITE" id="PS50879"/>
    </source>
</evidence>
<reference evidence="2" key="1">
    <citation type="journal article" date="2015" name="Proc. Natl. Acad. Sci. U.S.A.">
        <title>Networks of energetic and metabolic interactions define dynamics in microbial communities.</title>
        <authorList>
            <person name="Embree M."/>
            <person name="Liu J.K."/>
            <person name="Al-Bassam M.M."/>
            <person name="Zengler K."/>
        </authorList>
    </citation>
    <scope>NUCLEOTIDE SEQUENCE</scope>
</reference>
<dbReference type="PANTHER" id="PTHR46387">
    <property type="entry name" value="POLYNUCLEOTIDYL TRANSFERASE, RIBONUCLEASE H-LIKE SUPERFAMILY PROTEIN"/>
    <property type="match status" value="1"/>
</dbReference>
<accession>A0A0W8F1L5</accession>
<dbReference type="SUPFAM" id="SSF53098">
    <property type="entry name" value="Ribonuclease H-like"/>
    <property type="match status" value="1"/>
</dbReference>
<dbReference type="Pfam" id="PF13456">
    <property type="entry name" value="RVT_3"/>
    <property type="match status" value="1"/>
</dbReference>
<proteinExistence type="predicted"/>
<sequence length="144" mass="15668">MAAADELSLSLYTDGASRGNPGPAACAYILLDTRAMVIEEDAIPLGQKTNNEAEYQALIAGLTAAARHGGTQVAVFSDSELVMRQMTGRYRVSSTRLQPLCREASLLASRFRRVTYTSVPREHPMIVRADHLCNETLDANRGGR</sequence>
<dbReference type="PROSITE" id="PS50879">
    <property type="entry name" value="RNASE_H_1"/>
    <property type="match status" value="1"/>
</dbReference>
<dbReference type="EMBL" id="LNQE01001617">
    <property type="protein sequence ID" value="KUG14822.1"/>
    <property type="molecule type" value="Genomic_DNA"/>
</dbReference>
<dbReference type="InterPro" id="IPR036397">
    <property type="entry name" value="RNaseH_sf"/>
</dbReference>
<evidence type="ECO:0000313" key="2">
    <source>
        <dbReference type="EMBL" id="KUG14822.1"/>
    </source>
</evidence>